<name>A0A1F5AEA5_9BACT</name>
<feature type="transmembrane region" description="Helical" evidence="1">
    <location>
        <begin position="383"/>
        <end position="404"/>
    </location>
</feature>
<proteinExistence type="predicted"/>
<evidence type="ECO:0000313" key="2">
    <source>
        <dbReference type="EMBL" id="OGD16841.1"/>
    </source>
</evidence>
<feature type="transmembrane region" description="Helical" evidence="1">
    <location>
        <begin position="59"/>
        <end position="77"/>
    </location>
</feature>
<feature type="transmembrane region" description="Helical" evidence="1">
    <location>
        <begin position="143"/>
        <end position="165"/>
    </location>
</feature>
<dbReference type="AlphaFoldDB" id="A0A1F5AEA5"/>
<dbReference type="InterPro" id="IPR007294">
    <property type="entry name" value="DUF401"/>
</dbReference>
<feature type="transmembrane region" description="Helical" evidence="1">
    <location>
        <begin position="218"/>
        <end position="249"/>
    </location>
</feature>
<evidence type="ECO:0008006" key="4">
    <source>
        <dbReference type="Google" id="ProtNLM"/>
    </source>
</evidence>
<feature type="transmembrane region" description="Helical" evidence="1">
    <location>
        <begin position="21"/>
        <end position="39"/>
    </location>
</feature>
<dbReference type="Proteomes" id="UP000177701">
    <property type="component" value="Unassembled WGS sequence"/>
</dbReference>
<accession>A0A1F5AEA5</accession>
<evidence type="ECO:0000256" key="1">
    <source>
        <dbReference type="SAM" id="Phobius"/>
    </source>
</evidence>
<evidence type="ECO:0000313" key="3">
    <source>
        <dbReference type="Proteomes" id="UP000177701"/>
    </source>
</evidence>
<dbReference type="Pfam" id="PF04165">
    <property type="entry name" value="DUF401"/>
    <property type="match status" value="1"/>
</dbReference>
<organism evidence="2 3">
    <name type="scientific">Candidatus Sediminicultor quintus</name>
    <dbReference type="NCBI Taxonomy" id="1797291"/>
    <lineage>
        <taxon>Bacteria</taxon>
        <taxon>Pseudomonadati</taxon>
        <taxon>Atribacterota</taxon>
        <taxon>Candidatus Phoenicimicrobiia</taxon>
        <taxon>Candidatus Pheonicimicrobiales</taxon>
        <taxon>Candidatus Phoenicimicrobiaceae</taxon>
        <taxon>Candidatus Sediminicultor</taxon>
    </lineage>
</organism>
<keyword evidence="1" id="KW-0472">Membrane</keyword>
<comment type="caution">
    <text evidence="2">The sequence shown here is derived from an EMBL/GenBank/DDBJ whole genome shotgun (WGS) entry which is preliminary data.</text>
</comment>
<gene>
    <name evidence="2" type="ORF">A2V47_01605</name>
</gene>
<dbReference type="PANTHER" id="PTHR39556:SF1">
    <property type="entry name" value="PROTEIN, PUTATIVE-RELATED"/>
    <property type="match status" value="1"/>
</dbReference>
<feature type="transmembrane region" description="Helical" evidence="1">
    <location>
        <begin position="269"/>
        <end position="294"/>
    </location>
</feature>
<reference evidence="2 3" key="1">
    <citation type="journal article" date="2016" name="Nat. Commun.">
        <title>Thousands of microbial genomes shed light on interconnected biogeochemical processes in an aquifer system.</title>
        <authorList>
            <person name="Anantharaman K."/>
            <person name="Brown C.T."/>
            <person name="Hug L.A."/>
            <person name="Sharon I."/>
            <person name="Castelle C.J."/>
            <person name="Probst A.J."/>
            <person name="Thomas B.C."/>
            <person name="Singh A."/>
            <person name="Wilkins M.J."/>
            <person name="Karaoz U."/>
            <person name="Brodie E.L."/>
            <person name="Williams K.H."/>
            <person name="Hubbard S.S."/>
            <person name="Banfield J.F."/>
        </authorList>
    </citation>
    <scope>NUCLEOTIDE SEQUENCE [LARGE SCALE GENOMIC DNA]</scope>
</reference>
<feature type="transmembrane region" description="Helical" evidence="1">
    <location>
        <begin position="346"/>
        <end position="363"/>
    </location>
</feature>
<sequence length="406" mass="45638">MTEIIKLLAVIAVIIFLIRKKWNLGYIMLIASLLLGLLFELNPKEMGINFLQAMIDPVTIQLIGVIVLVLLLSSILKRIESLKNIVDSLQKLVKDYRLILAFIPSFLGLLPMPAGAMFSAPMVDEIGGRMGLGAEEKTFVNYWFRHIWEFIWPLYPSIILLSALLGVKVREIIMVQLPISLVALIWGLIWEQRYLKRDGASDKRGEFGLNLKKLFLSIWPILLVTFLVIIIKIDLLISLILVILSLVLLNRAKMKTEVIREIIKKDIPLNTVVLISGIMIFKRILESTGAIMVIPGFFTELGVHPLVILFFIPFLIGILTGITSAFVGIGFPVLLPFIITRGEVNLNYAMFAFVGGYIGQLISPMHLCLVVTNNYFKADMGKVYKMLILPLIIITLSALILVIIRT</sequence>
<feature type="transmembrane region" description="Helical" evidence="1">
    <location>
        <begin position="172"/>
        <end position="190"/>
    </location>
</feature>
<feature type="transmembrane region" description="Helical" evidence="1">
    <location>
        <begin position="98"/>
        <end position="123"/>
    </location>
</feature>
<dbReference type="PANTHER" id="PTHR39556">
    <property type="entry name" value="PROTEIN, PUTATIVE-RELATED"/>
    <property type="match status" value="1"/>
</dbReference>
<protein>
    <recommendedName>
        <fullName evidence="4">DUF401 family protein</fullName>
    </recommendedName>
</protein>
<keyword evidence="1" id="KW-0812">Transmembrane</keyword>
<dbReference type="STRING" id="1797291.A2V47_01605"/>
<keyword evidence="1" id="KW-1133">Transmembrane helix</keyword>
<dbReference type="EMBL" id="MEYH01000023">
    <property type="protein sequence ID" value="OGD16841.1"/>
    <property type="molecule type" value="Genomic_DNA"/>
</dbReference>
<feature type="transmembrane region" description="Helical" evidence="1">
    <location>
        <begin position="306"/>
        <end position="339"/>
    </location>
</feature>